<dbReference type="AlphaFoldDB" id="A0A2N5D3B1"/>
<dbReference type="PANTHER" id="PTHR37318">
    <property type="entry name" value="BSL7504 PROTEIN"/>
    <property type="match status" value="1"/>
</dbReference>
<gene>
    <name evidence="2" type="ORF">C1707_23605</name>
    <name evidence="3" type="ORF">CFHF_02250</name>
</gene>
<dbReference type="EMBL" id="CP026100">
    <property type="protein sequence ID" value="AYV48999.1"/>
    <property type="molecule type" value="Genomic_DNA"/>
</dbReference>
<dbReference type="SUPFAM" id="SSF46785">
    <property type="entry name" value="Winged helix' DNA-binding domain"/>
    <property type="match status" value="1"/>
</dbReference>
<evidence type="ECO:0000313" key="4">
    <source>
        <dbReference type="Proteomes" id="UP000234483"/>
    </source>
</evidence>
<keyword evidence="5" id="KW-1185">Reference proteome</keyword>
<dbReference type="OrthoDB" id="5521380at2"/>
<dbReference type="Pfam" id="PF13601">
    <property type="entry name" value="HTH_34"/>
    <property type="match status" value="1"/>
</dbReference>
<name>A0A2N5D3B1_9CAUL</name>
<dbReference type="KEGG" id="cfh:C1707_23605"/>
<dbReference type="InterPro" id="IPR036388">
    <property type="entry name" value="WH-like_DNA-bd_sf"/>
</dbReference>
<accession>A0A2N5D3B1</accession>
<feature type="domain" description="Winged helix DNA-binding" evidence="1">
    <location>
        <begin position="12"/>
        <end position="94"/>
    </location>
</feature>
<reference evidence="3 4" key="1">
    <citation type="submission" date="2017-12" db="EMBL/GenBank/DDBJ databases">
        <title>The genome sequence of Caulobacter flavus CGMCC1 15093.</title>
        <authorList>
            <person name="Gao J."/>
            <person name="Mao X."/>
            <person name="Sun J."/>
        </authorList>
    </citation>
    <scope>NUCLEOTIDE SEQUENCE [LARGE SCALE GENOMIC DNA]</scope>
    <source>
        <strain evidence="3 4">CGMCC1 15093</strain>
    </source>
</reference>
<organism evidence="3 4">
    <name type="scientific">Caulobacter flavus</name>
    <dbReference type="NCBI Taxonomy" id="1679497"/>
    <lineage>
        <taxon>Bacteria</taxon>
        <taxon>Pseudomonadati</taxon>
        <taxon>Pseudomonadota</taxon>
        <taxon>Alphaproteobacteria</taxon>
        <taxon>Caulobacterales</taxon>
        <taxon>Caulobacteraceae</taxon>
        <taxon>Caulobacter</taxon>
    </lineage>
</organism>
<evidence type="ECO:0000259" key="1">
    <source>
        <dbReference type="Pfam" id="PF13601"/>
    </source>
</evidence>
<proteinExistence type="predicted"/>
<dbReference type="Proteomes" id="UP000281192">
    <property type="component" value="Chromosome"/>
</dbReference>
<evidence type="ECO:0000313" key="3">
    <source>
        <dbReference type="EMBL" id="PLR20567.1"/>
    </source>
</evidence>
<sequence length="98" mass="10821">MAQADDLIHQPLRLKIMAALYAERDRDPPEFSRLKAITQATDGNLGSHLTALEKAGYVEILKDHVGKRPRTRAALTATGAKAFRGHVAYLRELVEGID</sequence>
<dbReference type="InterPro" id="IPR027395">
    <property type="entry name" value="WH_DNA-bd_dom"/>
</dbReference>
<protein>
    <submittedName>
        <fullName evidence="3">Transcriptional regulator</fullName>
    </submittedName>
</protein>
<evidence type="ECO:0000313" key="5">
    <source>
        <dbReference type="Proteomes" id="UP000281192"/>
    </source>
</evidence>
<dbReference type="Proteomes" id="UP000234483">
    <property type="component" value="Unassembled WGS sequence"/>
</dbReference>
<reference evidence="2 5" key="2">
    <citation type="submission" date="2018-01" db="EMBL/GenBank/DDBJ databases">
        <title>Complete genome sequence of Caulobacter flavus RHGG3.</title>
        <authorList>
            <person name="Yang E."/>
        </authorList>
    </citation>
    <scope>NUCLEOTIDE SEQUENCE [LARGE SCALE GENOMIC DNA]</scope>
    <source>
        <strain evidence="2 5">RHGG3</strain>
    </source>
</reference>
<dbReference type="EMBL" id="PJRQ01000006">
    <property type="protein sequence ID" value="PLR20567.1"/>
    <property type="molecule type" value="Genomic_DNA"/>
</dbReference>
<evidence type="ECO:0000313" key="2">
    <source>
        <dbReference type="EMBL" id="AYV48999.1"/>
    </source>
</evidence>
<dbReference type="RefSeq" id="WP_101711404.1">
    <property type="nucleotide sequence ID" value="NZ_CP026100.1"/>
</dbReference>
<dbReference type="Gene3D" id="1.10.10.10">
    <property type="entry name" value="Winged helix-like DNA-binding domain superfamily/Winged helix DNA-binding domain"/>
    <property type="match status" value="1"/>
</dbReference>
<dbReference type="PANTHER" id="PTHR37318:SF1">
    <property type="entry name" value="BSL7504 PROTEIN"/>
    <property type="match status" value="1"/>
</dbReference>
<dbReference type="InterPro" id="IPR036390">
    <property type="entry name" value="WH_DNA-bd_sf"/>
</dbReference>